<gene>
    <name evidence="2" type="ORF">I316_04709</name>
</gene>
<feature type="coiled-coil region" evidence="1">
    <location>
        <begin position="86"/>
        <end position="116"/>
    </location>
</feature>
<name>A0A1B9GS10_9TREE</name>
<reference evidence="2 3" key="1">
    <citation type="submission" date="2013-07" db="EMBL/GenBank/DDBJ databases">
        <title>The Genome Sequence of Cryptococcus heveanensis BCC8398.</title>
        <authorList>
            <consortium name="The Broad Institute Genome Sequencing Platform"/>
            <person name="Cuomo C."/>
            <person name="Litvintseva A."/>
            <person name="Chen Y."/>
            <person name="Heitman J."/>
            <person name="Sun S."/>
            <person name="Springer D."/>
            <person name="Dromer F."/>
            <person name="Young S.K."/>
            <person name="Zeng Q."/>
            <person name="Gargeya S."/>
            <person name="Fitzgerald M."/>
            <person name="Abouelleil A."/>
            <person name="Alvarado L."/>
            <person name="Berlin A.M."/>
            <person name="Chapman S.B."/>
            <person name="Dewar J."/>
            <person name="Goldberg J."/>
            <person name="Griggs A."/>
            <person name="Gujja S."/>
            <person name="Hansen M."/>
            <person name="Howarth C."/>
            <person name="Imamovic A."/>
            <person name="Larimer J."/>
            <person name="McCowan C."/>
            <person name="Murphy C."/>
            <person name="Pearson M."/>
            <person name="Priest M."/>
            <person name="Roberts A."/>
            <person name="Saif S."/>
            <person name="Shea T."/>
            <person name="Sykes S."/>
            <person name="Wortman J."/>
            <person name="Nusbaum C."/>
            <person name="Birren B."/>
        </authorList>
    </citation>
    <scope>NUCLEOTIDE SEQUENCE [LARGE SCALE GENOMIC DNA]</scope>
    <source>
        <strain evidence="2 3">BCC8398</strain>
    </source>
</reference>
<keyword evidence="1" id="KW-0175">Coiled coil</keyword>
<evidence type="ECO:0000313" key="3">
    <source>
        <dbReference type="Proteomes" id="UP000092666"/>
    </source>
</evidence>
<evidence type="ECO:0000313" key="2">
    <source>
        <dbReference type="EMBL" id="OCF33635.1"/>
    </source>
</evidence>
<evidence type="ECO:0000256" key="1">
    <source>
        <dbReference type="SAM" id="Coils"/>
    </source>
</evidence>
<sequence>MPPKSQPTSNVMVMVDYVHPEGNEDTTTFRVKSIWRRKPEDPWQEFTNPDIKMYDLHAAHPDDKPVTAETHHITSEALFGEAPLPIDDLKQATSELTSALEEALNKQDELDQYSEDVGRGVVNWERRFLEPKPISASNLSARAEDRVLAAKKRHEGRSDEFIEGDLKKFREQLDVSKRVLSDLASIGAISFGKEMQQQSEYQKTAISNYLERTKGTITEQTSQRCPADAPLVDKWADLATQSASSHTDAVMERIHRDSATMFSKSPAASSMGDLYNRKINAQAEAAGANRMKFRMAMAGFQAEFQKNHPDQGIPITVQDWTDAMDEDEKRVGAVRLRSVVTHPGGDTSRAKLYQIPEYSLDGRKTFRPFDGAALPGPEDTEWANTDVTVSTVLSGSLPSQHLVDEVRSKLDGGIGTAEALNARKKAVETEPLSEDPVTKARAQRELDMIDAIAFTASTQLQQKHAEVARSEHESFLESLDAEYNAAYDSLGASGQESRKERQRREEDARNLDYWSAYVEDVYNTKATASQSGMLESAKRMTDGSRFQGKYSMLEKKLADMGSLDTARIRLQGKTDRLSGISRNTYGLTSIPTSGKEWTDAFSQRS</sequence>
<keyword evidence="3" id="KW-1185">Reference proteome</keyword>
<dbReference type="AlphaFoldDB" id="A0A1B9GS10"/>
<reference evidence="3" key="2">
    <citation type="submission" date="2013-12" db="EMBL/GenBank/DDBJ databases">
        <title>Evolution of pathogenesis and genome organization in the Tremellales.</title>
        <authorList>
            <person name="Cuomo C."/>
            <person name="Litvintseva A."/>
            <person name="Heitman J."/>
            <person name="Chen Y."/>
            <person name="Sun S."/>
            <person name="Springer D."/>
            <person name="Dromer F."/>
            <person name="Young S."/>
            <person name="Zeng Q."/>
            <person name="Chapman S."/>
            <person name="Gujja S."/>
            <person name="Saif S."/>
            <person name="Birren B."/>
        </authorList>
    </citation>
    <scope>NUCLEOTIDE SEQUENCE [LARGE SCALE GENOMIC DNA]</scope>
    <source>
        <strain evidence="3">BCC8398</strain>
    </source>
</reference>
<dbReference type="EMBL" id="KI669504">
    <property type="protein sequence ID" value="OCF33635.1"/>
    <property type="molecule type" value="Genomic_DNA"/>
</dbReference>
<accession>A0A1B9GS10</accession>
<dbReference type="Proteomes" id="UP000092666">
    <property type="component" value="Unassembled WGS sequence"/>
</dbReference>
<proteinExistence type="predicted"/>
<protein>
    <submittedName>
        <fullName evidence="2">Uncharacterized protein</fullName>
    </submittedName>
</protein>
<organism evidence="2 3">
    <name type="scientific">Kwoniella heveanensis BCC8398</name>
    <dbReference type="NCBI Taxonomy" id="1296120"/>
    <lineage>
        <taxon>Eukaryota</taxon>
        <taxon>Fungi</taxon>
        <taxon>Dikarya</taxon>
        <taxon>Basidiomycota</taxon>
        <taxon>Agaricomycotina</taxon>
        <taxon>Tremellomycetes</taxon>
        <taxon>Tremellales</taxon>
        <taxon>Cryptococcaceae</taxon>
        <taxon>Kwoniella</taxon>
    </lineage>
</organism>